<evidence type="ECO:0000256" key="5">
    <source>
        <dbReference type="ARBA" id="ARBA00023016"/>
    </source>
</evidence>
<reference evidence="8 9" key="1">
    <citation type="journal article" date="2020" name="Front. Microbiol.">
        <title>Single-cell genomics of novel Actinobacteria with the Wood-Ljungdahl pathway discovered in a serpentinizing system.</title>
        <authorList>
            <person name="Merino N."/>
            <person name="Kawai M."/>
            <person name="Boyd E.S."/>
            <person name="Colman D.R."/>
            <person name="McGlynn S.E."/>
            <person name="Nealson K.H."/>
            <person name="Kurokawa K."/>
            <person name="Hongoh Y."/>
        </authorList>
    </citation>
    <scope>NUCLEOTIDE SEQUENCE [LARGE SCALE GENOMIC DNA]</scope>
    <source>
        <strain evidence="8 9">S25</strain>
    </source>
</reference>
<sequence length="374" mass="41558">ELGEGVFEVKAVNGNTWLGGDDYDDRIMDYLVTEFQKEHGIDLRKDKVALQRLKEAAEKAKIELSSVSITDIKLPFLVTDGDDSKHLDITLTREKLEELTVDLLQKMVGPTRQALADAELEPDDIDRVVLVGGATRMPSVQRLIKELIGKEPYKDINPDEVVAIGAAIQAGILAGEVRKAVLVDVTPLSLGIETQGGIFAKIIERNTTIPTSCGQIFTTAADNQTEVDIHVLQGEREMAMYNMSLGRFQLVGIPPAPRGMPQIEVTFDIDADGIVHVSAKDLHTEKEQSMRITSPKALSEEEIKWMIEEAQAYAEEDRKQREEVEIRIQADSMIHAAQMTMEEAARRLDETKVEEIEKAILKVKTALANDDSQE</sequence>
<dbReference type="AlphaFoldDB" id="A0A6V8P0A6"/>
<evidence type="ECO:0000256" key="3">
    <source>
        <dbReference type="ARBA" id="ARBA00022741"/>
    </source>
</evidence>
<dbReference type="Gene3D" id="2.60.34.10">
    <property type="entry name" value="Substrate Binding Domain Of DNAk, Chain A, domain 1"/>
    <property type="match status" value="1"/>
</dbReference>
<dbReference type="Pfam" id="PF00012">
    <property type="entry name" value="HSP70"/>
    <property type="match status" value="1"/>
</dbReference>
<keyword evidence="6" id="KW-0143">Chaperone</keyword>
<keyword evidence="4" id="KW-0067">ATP-binding</keyword>
<dbReference type="SUPFAM" id="SSF53067">
    <property type="entry name" value="Actin-like ATPase domain"/>
    <property type="match status" value="1"/>
</dbReference>
<dbReference type="Gene3D" id="3.30.420.40">
    <property type="match status" value="2"/>
</dbReference>
<dbReference type="GO" id="GO:0140662">
    <property type="term" value="F:ATP-dependent protein folding chaperone"/>
    <property type="evidence" value="ECO:0007669"/>
    <property type="project" value="InterPro"/>
</dbReference>
<keyword evidence="3" id="KW-0547">Nucleotide-binding</keyword>
<evidence type="ECO:0000256" key="4">
    <source>
        <dbReference type="ARBA" id="ARBA00022840"/>
    </source>
</evidence>
<evidence type="ECO:0000256" key="7">
    <source>
        <dbReference type="SAM" id="Coils"/>
    </source>
</evidence>
<dbReference type="SUPFAM" id="SSF100920">
    <property type="entry name" value="Heat shock protein 70kD (HSP70), peptide-binding domain"/>
    <property type="match status" value="1"/>
</dbReference>
<feature type="non-terminal residue" evidence="8">
    <location>
        <position position="1"/>
    </location>
</feature>
<dbReference type="GO" id="GO:0005524">
    <property type="term" value="F:ATP binding"/>
    <property type="evidence" value="ECO:0007669"/>
    <property type="project" value="UniProtKB-KW"/>
</dbReference>
<dbReference type="Gene3D" id="3.90.640.10">
    <property type="entry name" value="Actin, Chain A, domain 4"/>
    <property type="match status" value="1"/>
</dbReference>
<evidence type="ECO:0000256" key="2">
    <source>
        <dbReference type="ARBA" id="ARBA00022553"/>
    </source>
</evidence>
<keyword evidence="7" id="KW-0175">Coiled coil</keyword>
<keyword evidence="5" id="KW-0346">Stress response</keyword>
<proteinExistence type="inferred from homology"/>
<dbReference type="InterPro" id="IPR043129">
    <property type="entry name" value="ATPase_NBD"/>
</dbReference>
<evidence type="ECO:0000256" key="1">
    <source>
        <dbReference type="ARBA" id="ARBA00007381"/>
    </source>
</evidence>
<comment type="similarity">
    <text evidence="1">Belongs to the heat shock protein 70 family.</text>
</comment>
<feature type="non-terminal residue" evidence="8">
    <location>
        <position position="374"/>
    </location>
</feature>
<organism evidence="8 9">
    <name type="scientific">Candidatus Hakubella thermalkaliphila</name>
    <dbReference type="NCBI Taxonomy" id="2754717"/>
    <lineage>
        <taxon>Bacteria</taxon>
        <taxon>Bacillati</taxon>
        <taxon>Actinomycetota</taxon>
        <taxon>Actinomycetota incertae sedis</taxon>
        <taxon>Candidatus Hakubellales</taxon>
        <taxon>Candidatus Hakubellaceae</taxon>
        <taxon>Candidatus Hakubella</taxon>
    </lineage>
</organism>
<name>A0A6V8P0A6_9ACTN</name>
<gene>
    <name evidence="8" type="ORF">HKBW3S25_01435</name>
</gene>
<feature type="coiled-coil region" evidence="7">
    <location>
        <begin position="307"/>
        <end position="354"/>
    </location>
</feature>
<dbReference type="FunFam" id="3.90.640.10:FF:000003">
    <property type="entry name" value="Molecular chaperone DnaK"/>
    <property type="match status" value="1"/>
</dbReference>
<protein>
    <submittedName>
        <fullName evidence="8">Molecular chaperone DnaK</fullName>
    </submittedName>
</protein>
<dbReference type="InterPro" id="IPR029047">
    <property type="entry name" value="HSP70_peptide-bd_sf"/>
</dbReference>
<dbReference type="InterPro" id="IPR013126">
    <property type="entry name" value="Hsp_70_fam"/>
</dbReference>
<dbReference type="FunFam" id="2.60.34.10:FF:000014">
    <property type="entry name" value="Chaperone protein DnaK HSP70"/>
    <property type="match status" value="1"/>
</dbReference>
<keyword evidence="2" id="KW-0597">Phosphoprotein</keyword>
<dbReference type="InterPro" id="IPR018181">
    <property type="entry name" value="Heat_shock_70_CS"/>
</dbReference>
<evidence type="ECO:0000313" key="9">
    <source>
        <dbReference type="Proteomes" id="UP000543224"/>
    </source>
</evidence>
<feature type="coiled-coil region" evidence="7">
    <location>
        <begin position="43"/>
        <end position="70"/>
    </location>
</feature>
<dbReference type="Proteomes" id="UP000543224">
    <property type="component" value="Unassembled WGS sequence"/>
</dbReference>
<dbReference type="EMBL" id="BLRX01000278">
    <property type="protein sequence ID" value="GFP25949.1"/>
    <property type="molecule type" value="Genomic_DNA"/>
</dbReference>
<dbReference type="PRINTS" id="PR00301">
    <property type="entry name" value="HEATSHOCK70"/>
</dbReference>
<accession>A0A6V8P0A6</accession>
<evidence type="ECO:0000256" key="6">
    <source>
        <dbReference type="ARBA" id="ARBA00023186"/>
    </source>
</evidence>
<dbReference type="PANTHER" id="PTHR19375">
    <property type="entry name" value="HEAT SHOCK PROTEIN 70KDA"/>
    <property type="match status" value="1"/>
</dbReference>
<dbReference type="PROSITE" id="PS01036">
    <property type="entry name" value="HSP70_3"/>
    <property type="match status" value="1"/>
</dbReference>
<comment type="caution">
    <text evidence="8">The sequence shown here is derived from an EMBL/GenBank/DDBJ whole genome shotgun (WGS) entry which is preliminary data.</text>
</comment>
<evidence type="ECO:0000313" key="8">
    <source>
        <dbReference type="EMBL" id="GFP25949.1"/>
    </source>
</evidence>